<protein>
    <submittedName>
        <fullName evidence="1">Uncharacterized protein</fullName>
    </submittedName>
</protein>
<keyword evidence="2" id="KW-1185">Reference proteome</keyword>
<proteinExistence type="predicted"/>
<gene>
    <name evidence="1" type="ORF">NFI80_11075</name>
</gene>
<sequence length="30" mass="3440">MPVIAALGQWSDEHEGRLRDVILRQLVHAE</sequence>
<name>A0ABY4XTK7_9BACT</name>
<organism evidence="1 2">
    <name type="scientific">Dyadobacter chenhuakuii</name>
    <dbReference type="NCBI Taxonomy" id="2909339"/>
    <lineage>
        <taxon>Bacteria</taxon>
        <taxon>Pseudomonadati</taxon>
        <taxon>Bacteroidota</taxon>
        <taxon>Cytophagia</taxon>
        <taxon>Cytophagales</taxon>
        <taxon>Spirosomataceae</taxon>
        <taxon>Dyadobacter</taxon>
    </lineage>
</organism>
<reference evidence="1" key="1">
    <citation type="submission" date="2022-06" db="EMBL/GenBank/DDBJ databases">
        <title>Novel species in genus Dyadobacter.</title>
        <authorList>
            <person name="Ma C."/>
        </authorList>
    </citation>
    <scope>NUCLEOTIDE SEQUENCE</scope>
    <source>
        <strain evidence="1">CY22</strain>
    </source>
</reference>
<dbReference type="Proteomes" id="UP001055420">
    <property type="component" value="Chromosome"/>
</dbReference>
<accession>A0ABY4XTK7</accession>
<evidence type="ECO:0000313" key="1">
    <source>
        <dbReference type="EMBL" id="USJ33568.1"/>
    </source>
</evidence>
<dbReference type="EMBL" id="CP098805">
    <property type="protein sequence ID" value="USJ33568.1"/>
    <property type="molecule type" value="Genomic_DNA"/>
</dbReference>
<evidence type="ECO:0000313" key="2">
    <source>
        <dbReference type="Proteomes" id="UP001055420"/>
    </source>
</evidence>